<evidence type="ECO:0000256" key="8">
    <source>
        <dbReference type="SAM" id="MobiDB-lite"/>
    </source>
</evidence>
<feature type="transmembrane region" description="Helical" evidence="9">
    <location>
        <begin position="120"/>
        <end position="141"/>
    </location>
</feature>
<keyword evidence="3" id="KW-1003">Cell membrane</keyword>
<accession>A0AAD9N7T8</accession>
<feature type="domain" description="Kazal-like" evidence="10">
    <location>
        <begin position="319"/>
        <end position="370"/>
    </location>
</feature>
<gene>
    <name evidence="11" type="ORF">LSH36_174g01074</name>
</gene>
<dbReference type="GO" id="GO:0043252">
    <property type="term" value="P:sodium-independent organic anion transport"/>
    <property type="evidence" value="ECO:0007669"/>
    <property type="project" value="TreeGrafter"/>
</dbReference>
<dbReference type="EMBL" id="JAODUP010000174">
    <property type="protein sequence ID" value="KAK2158216.1"/>
    <property type="molecule type" value="Genomic_DNA"/>
</dbReference>
<dbReference type="GO" id="GO:0016323">
    <property type="term" value="C:basolateral plasma membrane"/>
    <property type="evidence" value="ECO:0007669"/>
    <property type="project" value="TreeGrafter"/>
</dbReference>
<evidence type="ECO:0000256" key="3">
    <source>
        <dbReference type="ARBA" id="ARBA00022475"/>
    </source>
</evidence>
<organism evidence="11 12">
    <name type="scientific">Paralvinella palmiformis</name>
    <dbReference type="NCBI Taxonomy" id="53620"/>
    <lineage>
        <taxon>Eukaryota</taxon>
        <taxon>Metazoa</taxon>
        <taxon>Spiralia</taxon>
        <taxon>Lophotrochozoa</taxon>
        <taxon>Annelida</taxon>
        <taxon>Polychaeta</taxon>
        <taxon>Sedentaria</taxon>
        <taxon>Canalipalpata</taxon>
        <taxon>Terebellida</taxon>
        <taxon>Terebelliformia</taxon>
        <taxon>Alvinellidae</taxon>
        <taxon>Paralvinella</taxon>
    </lineage>
</organism>
<protein>
    <recommendedName>
        <fullName evidence="10">Kazal-like domain-containing protein</fullName>
    </recommendedName>
</protein>
<proteinExistence type="inferred from homology"/>
<comment type="similarity">
    <text evidence="2">Belongs to the organo anion transporter (TC 2.A.60) family.</text>
</comment>
<sequence>MADDKATRISPETDIARNTGEGAESGTDEENMKCGYGKCTPDCLQPCAKPGILLTTLCLLVLVEAFVQWGLVNICMTTWERRYNLQNTQSAWIVTAQDMTAAVCSPLLGYMTVFWNKGRFISIAVVSLMIGSLLFLVPQLATGPYELGRVTGGSTCQIGGNYTYDPCEEDITDTDLSNWLGVFIVAQESEREDFGRSCADFRHSLKVIFCNPVFMLTTIAGVVEIGSVTAFAAYLPKIIQFQFGQTTSMAALIAVIGQLLGGIIPKCLHLRFKGILWMLIITAYLCVFFSFAFLVRCQSTPMAGFNAEYWYNSSIPYNDTFTHSCNDQCNCTTLMFEPICGIDGLSYFSPCYGACTIEDEIDGKKVNALK</sequence>
<dbReference type="GO" id="GO:0015347">
    <property type="term" value="F:sodium-independent organic anion transmembrane transporter activity"/>
    <property type="evidence" value="ECO:0007669"/>
    <property type="project" value="TreeGrafter"/>
</dbReference>
<keyword evidence="12" id="KW-1185">Reference proteome</keyword>
<feature type="transmembrane region" description="Helical" evidence="9">
    <location>
        <begin position="276"/>
        <end position="295"/>
    </location>
</feature>
<dbReference type="SUPFAM" id="SSF103473">
    <property type="entry name" value="MFS general substrate transporter"/>
    <property type="match status" value="1"/>
</dbReference>
<comment type="subcellular location">
    <subcellularLocation>
        <location evidence="1">Cell membrane</location>
        <topology evidence="1">Multi-pass membrane protein</topology>
    </subcellularLocation>
</comment>
<feature type="transmembrane region" description="Helical" evidence="9">
    <location>
        <begin position="213"/>
        <end position="235"/>
    </location>
</feature>
<dbReference type="InterPro" id="IPR002350">
    <property type="entry name" value="Kazal_dom"/>
</dbReference>
<dbReference type="InterPro" id="IPR036058">
    <property type="entry name" value="Kazal_dom_sf"/>
</dbReference>
<evidence type="ECO:0000256" key="2">
    <source>
        <dbReference type="ARBA" id="ARBA00009657"/>
    </source>
</evidence>
<dbReference type="PANTHER" id="PTHR11388:SF160">
    <property type="entry name" value="SOLUTE CARRIER ORGANIC ANION TRANSPORTER FAMILY MEMBER"/>
    <property type="match status" value="1"/>
</dbReference>
<dbReference type="PROSITE" id="PS51465">
    <property type="entry name" value="KAZAL_2"/>
    <property type="match status" value="1"/>
</dbReference>
<name>A0AAD9N7T8_9ANNE</name>
<evidence type="ECO:0000256" key="5">
    <source>
        <dbReference type="ARBA" id="ARBA00022989"/>
    </source>
</evidence>
<evidence type="ECO:0000259" key="10">
    <source>
        <dbReference type="PROSITE" id="PS51465"/>
    </source>
</evidence>
<evidence type="ECO:0000256" key="4">
    <source>
        <dbReference type="ARBA" id="ARBA00022692"/>
    </source>
</evidence>
<dbReference type="PANTHER" id="PTHR11388">
    <property type="entry name" value="ORGANIC ANION TRANSPORTER"/>
    <property type="match status" value="1"/>
</dbReference>
<evidence type="ECO:0000256" key="1">
    <source>
        <dbReference type="ARBA" id="ARBA00004651"/>
    </source>
</evidence>
<keyword evidence="6 9" id="KW-0472">Membrane</keyword>
<reference evidence="11" key="1">
    <citation type="journal article" date="2023" name="Mol. Biol. Evol.">
        <title>Third-Generation Sequencing Reveals the Adaptive Role of the Epigenome in Three Deep-Sea Polychaetes.</title>
        <authorList>
            <person name="Perez M."/>
            <person name="Aroh O."/>
            <person name="Sun Y."/>
            <person name="Lan Y."/>
            <person name="Juniper S.K."/>
            <person name="Young C.R."/>
            <person name="Angers B."/>
            <person name="Qian P.Y."/>
        </authorList>
    </citation>
    <scope>NUCLEOTIDE SEQUENCE</scope>
    <source>
        <strain evidence="11">P08H-3</strain>
    </source>
</reference>
<evidence type="ECO:0000313" key="11">
    <source>
        <dbReference type="EMBL" id="KAK2158216.1"/>
    </source>
</evidence>
<keyword evidence="5 9" id="KW-1133">Transmembrane helix</keyword>
<dbReference type="SUPFAM" id="SSF100895">
    <property type="entry name" value="Kazal-type serine protease inhibitors"/>
    <property type="match status" value="1"/>
</dbReference>
<feature type="transmembrane region" description="Helical" evidence="9">
    <location>
        <begin position="52"/>
        <end position="71"/>
    </location>
</feature>
<evidence type="ECO:0000256" key="7">
    <source>
        <dbReference type="ARBA" id="ARBA00023157"/>
    </source>
</evidence>
<comment type="caution">
    <text evidence="11">The sequence shown here is derived from an EMBL/GenBank/DDBJ whole genome shotgun (WGS) entry which is preliminary data.</text>
</comment>
<feature type="region of interest" description="Disordered" evidence="8">
    <location>
        <begin position="1"/>
        <end position="30"/>
    </location>
</feature>
<feature type="transmembrane region" description="Helical" evidence="9">
    <location>
        <begin position="247"/>
        <end position="264"/>
    </location>
</feature>
<dbReference type="Proteomes" id="UP001208570">
    <property type="component" value="Unassembled WGS sequence"/>
</dbReference>
<keyword evidence="4 9" id="KW-0812">Transmembrane</keyword>
<dbReference type="InterPro" id="IPR004156">
    <property type="entry name" value="OATP"/>
</dbReference>
<dbReference type="Gene3D" id="1.20.1250.20">
    <property type="entry name" value="MFS general substrate transporter like domains"/>
    <property type="match status" value="1"/>
</dbReference>
<dbReference type="AlphaFoldDB" id="A0AAD9N7T8"/>
<evidence type="ECO:0000256" key="9">
    <source>
        <dbReference type="SAM" id="Phobius"/>
    </source>
</evidence>
<evidence type="ECO:0000313" key="12">
    <source>
        <dbReference type="Proteomes" id="UP001208570"/>
    </source>
</evidence>
<dbReference type="InterPro" id="IPR036259">
    <property type="entry name" value="MFS_trans_sf"/>
</dbReference>
<dbReference type="Pfam" id="PF03137">
    <property type="entry name" value="OATP"/>
    <property type="match status" value="2"/>
</dbReference>
<evidence type="ECO:0000256" key="6">
    <source>
        <dbReference type="ARBA" id="ARBA00023136"/>
    </source>
</evidence>
<keyword evidence="7" id="KW-1015">Disulfide bond</keyword>